<protein>
    <submittedName>
        <fullName evidence="2">Uncharacterized protein</fullName>
    </submittedName>
</protein>
<dbReference type="EMBL" id="HACG01020203">
    <property type="protein sequence ID" value="CEK67068.1"/>
    <property type="molecule type" value="Transcribed_RNA"/>
</dbReference>
<dbReference type="AlphaFoldDB" id="A0A0B6ZEW0"/>
<accession>A0A0B6ZEW0</accession>
<feature type="non-terminal residue" evidence="2">
    <location>
        <position position="1"/>
    </location>
</feature>
<proteinExistence type="predicted"/>
<evidence type="ECO:0000256" key="1">
    <source>
        <dbReference type="SAM" id="MobiDB-lite"/>
    </source>
</evidence>
<reference evidence="2" key="1">
    <citation type="submission" date="2014-12" db="EMBL/GenBank/DDBJ databases">
        <title>Insight into the proteome of Arion vulgaris.</title>
        <authorList>
            <person name="Aradska J."/>
            <person name="Bulat T."/>
            <person name="Smidak R."/>
            <person name="Sarate P."/>
            <person name="Gangsoo J."/>
            <person name="Sialana F."/>
            <person name="Bilban M."/>
            <person name="Lubec G."/>
        </authorList>
    </citation>
    <scope>NUCLEOTIDE SEQUENCE</scope>
    <source>
        <tissue evidence="2">Skin</tissue>
    </source>
</reference>
<organism evidence="2">
    <name type="scientific">Arion vulgaris</name>
    <dbReference type="NCBI Taxonomy" id="1028688"/>
    <lineage>
        <taxon>Eukaryota</taxon>
        <taxon>Metazoa</taxon>
        <taxon>Spiralia</taxon>
        <taxon>Lophotrochozoa</taxon>
        <taxon>Mollusca</taxon>
        <taxon>Gastropoda</taxon>
        <taxon>Heterobranchia</taxon>
        <taxon>Euthyneura</taxon>
        <taxon>Panpulmonata</taxon>
        <taxon>Eupulmonata</taxon>
        <taxon>Stylommatophora</taxon>
        <taxon>Helicina</taxon>
        <taxon>Arionoidea</taxon>
        <taxon>Arionidae</taxon>
        <taxon>Arion</taxon>
    </lineage>
</organism>
<feature type="non-terminal residue" evidence="2">
    <location>
        <position position="135"/>
    </location>
</feature>
<gene>
    <name evidence="2" type="primary">ORF61223</name>
</gene>
<feature type="region of interest" description="Disordered" evidence="1">
    <location>
        <begin position="1"/>
        <end position="26"/>
    </location>
</feature>
<evidence type="ECO:0000313" key="2">
    <source>
        <dbReference type="EMBL" id="CEK67068.1"/>
    </source>
</evidence>
<name>A0A0B6ZEW0_9EUPU</name>
<sequence>QKMMTNLSSSQSADRQLRRPSQQSTVTMNKYNNINEHWQEITNLEKCCETGDVETCQNNEQDIQSPHWQFDNNTYNVTEAEVTMESVKTEDAHIAKIKDDTFEKTGTDTFVDTEGDACIQTEGSTFYQTEGDIFV</sequence>